<keyword evidence="1" id="KW-0863">Zinc-finger</keyword>
<organism evidence="4 5">
    <name type="scientific">Phytophthora megakarya</name>
    <dbReference type="NCBI Taxonomy" id="4795"/>
    <lineage>
        <taxon>Eukaryota</taxon>
        <taxon>Sar</taxon>
        <taxon>Stramenopiles</taxon>
        <taxon>Oomycota</taxon>
        <taxon>Peronosporomycetes</taxon>
        <taxon>Peronosporales</taxon>
        <taxon>Peronosporaceae</taxon>
        <taxon>Phytophthora</taxon>
    </lineage>
</organism>
<dbReference type="PROSITE" id="PS50158">
    <property type="entry name" value="ZF_CCHC"/>
    <property type="match status" value="1"/>
</dbReference>
<feature type="compositionally biased region" description="Polar residues" evidence="2">
    <location>
        <begin position="50"/>
        <end position="65"/>
    </location>
</feature>
<evidence type="ECO:0000256" key="2">
    <source>
        <dbReference type="SAM" id="MobiDB-lite"/>
    </source>
</evidence>
<feature type="compositionally biased region" description="Basic and acidic residues" evidence="2">
    <location>
        <begin position="40"/>
        <end position="49"/>
    </location>
</feature>
<dbReference type="GO" id="GO:0008270">
    <property type="term" value="F:zinc ion binding"/>
    <property type="evidence" value="ECO:0007669"/>
    <property type="project" value="UniProtKB-KW"/>
</dbReference>
<dbReference type="GO" id="GO:0003676">
    <property type="term" value="F:nucleic acid binding"/>
    <property type="evidence" value="ECO:0007669"/>
    <property type="project" value="InterPro"/>
</dbReference>
<evidence type="ECO:0000313" key="4">
    <source>
        <dbReference type="EMBL" id="OWZ01387.1"/>
    </source>
</evidence>
<dbReference type="Pfam" id="PF00098">
    <property type="entry name" value="zf-CCHC"/>
    <property type="match status" value="1"/>
</dbReference>
<dbReference type="InterPro" id="IPR001878">
    <property type="entry name" value="Znf_CCHC"/>
</dbReference>
<dbReference type="SMART" id="SM00343">
    <property type="entry name" value="ZnF_C2HC"/>
    <property type="match status" value="1"/>
</dbReference>
<feature type="region of interest" description="Disordered" evidence="2">
    <location>
        <begin position="37"/>
        <end position="86"/>
    </location>
</feature>
<dbReference type="Proteomes" id="UP000198211">
    <property type="component" value="Unassembled WGS sequence"/>
</dbReference>
<comment type="caution">
    <text evidence="4">The sequence shown here is derived from an EMBL/GenBank/DDBJ whole genome shotgun (WGS) entry which is preliminary data.</text>
</comment>
<evidence type="ECO:0000259" key="3">
    <source>
        <dbReference type="PROSITE" id="PS50158"/>
    </source>
</evidence>
<proteinExistence type="predicted"/>
<dbReference type="Gene3D" id="4.10.60.10">
    <property type="entry name" value="Zinc finger, CCHC-type"/>
    <property type="match status" value="1"/>
</dbReference>
<dbReference type="AlphaFoldDB" id="A0A225V9C9"/>
<dbReference type="InterPro" id="IPR036875">
    <property type="entry name" value="Znf_CCHC_sf"/>
</dbReference>
<dbReference type="SUPFAM" id="SSF57756">
    <property type="entry name" value="Retrovirus zinc finger-like domains"/>
    <property type="match status" value="1"/>
</dbReference>
<evidence type="ECO:0000313" key="5">
    <source>
        <dbReference type="Proteomes" id="UP000198211"/>
    </source>
</evidence>
<keyword evidence="1" id="KW-0862">Zinc</keyword>
<dbReference type="OrthoDB" id="128980at2759"/>
<gene>
    <name evidence="4" type="ORF">PHMEG_00027236</name>
</gene>
<keyword evidence="1" id="KW-0479">Metal-binding</keyword>
<protein>
    <recommendedName>
        <fullName evidence="3">CCHC-type domain-containing protein</fullName>
    </recommendedName>
</protein>
<keyword evidence="5" id="KW-1185">Reference proteome</keyword>
<dbReference type="EMBL" id="NBNE01006891">
    <property type="protein sequence ID" value="OWZ01387.1"/>
    <property type="molecule type" value="Genomic_DNA"/>
</dbReference>
<feature type="domain" description="CCHC-type" evidence="3">
    <location>
        <begin position="92"/>
        <end position="107"/>
    </location>
</feature>
<feature type="compositionally biased region" description="Low complexity" evidence="2">
    <location>
        <begin position="68"/>
        <end position="86"/>
    </location>
</feature>
<reference evidence="5" key="1">
    <citation type="submission" date="2017-03" db="EMBL/GenBank/DDBJ databases">
        <title>Phytopthora megakarya and P. palmivora, two closely related causual agents of cacao black pod achieved similar genome size and gene model numbers by different mechanisms.</title>
        <authorList>
            <person name="Ali S."/>
            <person name="Shao J."/>
            <person name="Larry D.J."/>
            <person name="Kronmiller B."/>
            <person name="Shen D."/>
            <person name="Strem M.D."/>
            <person name="Melnick R.L."/>
            <person name="Guiltinan M.J."/>
            <person name="Tyler B.M."/>
            <person name="Meinhardt L.W."/>
            <person name="Bailey B.A."/>
        </authorList>
    </citation>
    <scope>NUCLEOTIDE SEQUENCE [LARGE SCALE GENOMIC DNA]</scope>
    <source>
        <strain evidence="5">zdho120</strain>
    </source>
</reference>
<evidence type="ECO:0000256" key="1">
    <source>
        <dbReference type="PROSITE-ProRule" id="PRU00047"/>
    </source>
</evidence>
<sequence length="117" mass="12645">MELPEIVKRWFYQQNLRADTNCHISQNIPSTLQEAITHAQRFEDARSARPTESSASNSTLSNKKQPVSKPSVPAAATTAPVSAKVTKSPIVCHRCGQPGHIAPACPERGNAGVQKSK</sequence>
<accession>A0A225V9C9</accession>
<name>A0A225V9C9_9STRA</name>